<dbReference type="InterPro" id="IPR018392">
    <property type="entry name" value="LysM"/>
</dbReference>
<evidence type="ECO:0000259" key="2">
    <source>
        <dbReference type="PROSITE" id="PS51782"/>
    </source>
</evidence>
<name>N6VYI0_9GAMM</name>
<dbReference type="eggNOG" id="COG1652">
    <property type="taxonomic scope" value="Bacteria"/>
</dbReference>
<comment type="caution">
    <text evidence="3">The sequence shown here is derived from an EMBL/GenBank/DDBJ whole genome shotgun (WGS) entry which is preliminary data.</text>
</comment>
<dbReference type="OrthoDB" id="9765158at2"/>
<evidence type="ECO:0000313" key="3">
    <source>
        <dbReference type="EMBL" id="ENO15300.1"/>
    </source>
</evidence>
<protein>
    <submittedName>
        <fullName evidence="3">LysM peptidoglycan-binding domain-containing protein</fullName>
    </submittedName>
</protein>
<dbReference type="RefSeq" id="WP_004579596.1">
    <property type="nucleotide sequence ID" value="NZ_AP028878.1"/>
</dbReference>
<dbReference type="SUPFAM" id="SSF54106">
    <property type="entry name" value="LysM domain"/>
    <property type="match status" value="1"/>
</dbReference>
<evidence type="ECO:0000313" key="4">
    <source>
        <dbReference type="Proteomes" id="UP000013165"/>
    </source>
</evidence>
<sequence>MRKLLYVLTAVMLLMVQWAHAAGPEFRSDHPERYTVVKGDTLWDISSRFLDNPWYWPEIWHVNPQVANPHLIYPGDELALVYIDGERRVTKVARSSNGVTKLSPQVRSTPIDTPVPAIPLDAISSFLSKTRIVTPEELEGAPYILEGEDSRIITGAGDTVYARGEAESDKLGVFRRGQRYVDPDTQEFLGLEAKSIGTGEVTDTNGEVLTLELKDTQEEVRIGDRLLEIEDRKINTTFTPSAPDTEIDGTMIAVDNGVTQIGQYNVVTVNRGTREGLKVGDVLAVFQAGNQVRDPYTKEVLQLPDERAGLMMIFQTYDKISYGLILKAQRALAVGDRVGNP</sequence>
<dbReference type="Proteomes" id="UP000013165">
    <property type="component" value="Unassembled WGS sequence"/>
</dbReference>
<dbReference type="PANTHER" id="PTHR34700:SF4">
    <property type="entry name" value="PHAGE-LIKE ELEMENT PBSX PROTEIN XKDP"/>
    <property type="match status" value="1"/>
</dbReference>
<dbReference type="Pfam" id="PF01476">
    <property type="entry name" value="LysM"/>
    <property type="match status" value="1"/>
</dbReference>
<reference evidence="3 4" key="1">
    <citation type="journal article" date="2013" name="Genome Announc.">
        <title>Genome Sequence of the Polycyclic Aromatic Hydrocarbon-Degrading Bacterium Strain Marinobacter nanhaiticus D15-8WT.</title>
        <authorList>
            <person name="Cui Z."/>
            <person name="Gao W."/>
            <person name="Li Q."/>
            <person name="Xu G."/>
            <person name="Zheng L."/>
        </authorList>
    </citation>
    <scope>NUCLEOTIDE SEQUENCE [LARGE SCALE GENOMIC DNA]</scope>
    <source>
        <strain evidence="3 4">D15-8W</strain>
    </source>
</reference>
<proteinExistence type="predicted"/>
<organism evidence="3 4">
    <name type="scientific">Marinobacter nanhaiticus D15-8W</name>
    <dbReference type="NCBI Taxonomy" id="626887"/>
    <lineage>
        <taxon>Bacteria</taxon>
        <taxon>Pseudomonadati</taxon>
        <taxon>Pseudomonadota</taxon>
        <taxon>Gammaproteobacteria</taxon>
        <taxon>Pseudomonadales</taxon>
        <taxon>Marinobacteraceae</taxon>
        <taxon>Marinobacter</taxon>
    </lineage>
</organism>
<dbReference type="PATRIC" id="fig|626887.3.peg.1620"/>
<feature type="signal peptide" evidence="1">
    <location>
        <begin position="1"/>
        <end position="21"/>
    </location>
</feature>
<dbReference type="PANTHER" id="PTHR34700">
    <property type="entry name" value="POTASSIUM BINDING PROTEIN KBP"/>
    <property type="match status" value="1"/>
</dbReference>
<dbReference type="InterPro" id="IPR052196">
    <property type="entry name" value="Bact_Kbp"/>
</dbReference>
<keyword evidence="1" id="KW-0732">Signal</keyword>
<dbReference type="EMBL" id="APLQ01000011">
    <property type="protein sequence ID" value="ENO15300.1"/>
    <property type="molecule type" value="Genomic_DNA"/>
</dbReference>
<gene>
    <name evidence="3" type="ORF">J057_08116</name>
</gene>
<evidence type="ECO:0000256" key="1">
    <source>
        <dbReference type="SAM" id="SignalP"/>
    </source>
</evidence>
<accession>N6VYI0</accession>
<dbReference type="SMART" id="SM00257">
    <property type="entry name" value="LysM"/>
    <property type="match status" value="1"/>
</dbReference>
<dbReference type="PROSITE" id="PS51782">
    <property type="entry name" value="LYSM"/>
    <property type="match status" value="1"/>
</dbReference>
<feature type="domain" description="LysM" evidence="2">
    <location>
        <begin position="32"/>
        <end position="80"/>
    </location>
</feature>
<dbReference type="STRING" id="626887.J057_08116"/>
<keyword evidence="4" id="KW-1185">Reference proteome</keyword>
<dbReference type="AlphaFoldDB" id="N6VYI0"/>
<dbReference type="InterPro" id="IPR036779">
    <property type="entry name" value="LysM_dom_sf"/>
</dbReference>
<dbReference type="HOGENOM" id="CLU_050533_1_1_6"/>
<feature type="chain" id="PRO_5004126626" evidence="1">
    <location>
        <begin position="22"/>
        <end position="341"/>
    </location>
</feature>
<dbReference type="CDD" id="cd00118">
    <property type="entry name" value="LysM"/>
    <property type="match status" value="1"/>
</dbReference>
<dbReference type="Gene3D" id="3.10.350.10">
    <property type="entry name" value="LysM domain"/>
    <property type="match status" value="1"/>
</dbReference>